<evidence type="ECO:0000313" key="1">
    <source>
        <dbReference type="EMBL" id="KAF9523430.1"/>
    </source>
</evidence>
<comment type="caution">
    <text evidence="1">The sequence shown here is derived from an EMBL/GenBank/DDBJ whole genome shotgun (WGS) entry which is preliminary data.</text>
</comment>
<protein>
    <submittedName>
        <fullName evidence="1">Uncharacterized protein</fullName>
    </submittedName>
</protein>
<proteinExistence type="predicted"/>
<dbReference type="Proteomes" id="UP000807306">
    <property type="component" value="Unassembled WGS sequence"/>
</dbReference>
<keyword evidence="2" id="KW-1185">Reference proteome</keyword>
<dbReference type="AlphaFoldDB" id="A0A9P6JK11"/>
<evidence type="ECO:0000313" key="2">
    <source>
        <dbReference type="Proteomes" id="UP000807306"/>
    </source>
</evidence>
<sequence>MAVKRYPPTNCVFPCCFLRLSSTTSSTSTLVETNFNLQFGGVTSSLNSFNEISFSEVPIQWLNPANLRAKHPLLKAIKIFINPPDIESPSSTNDDAVAGLFIYIEKCLKSLVGSGLRGLPECNLSPIAYNPEVGRPNLKVI</sequence>
<dbReference type="EMBL" id="MU157918">
    <property type="protein sequence ID" value="KAF9523430.1"/>
    <property type="molecule type" value="Genomic_DNA"/>
</dbReference>
<reference evidence="1" key="1">
    <citation type="submission" date="2020-11" db="EMBL/GenBank/DDBJ databases">
        <authorList>
            <consortium name="DOE Joint Genome Institute"/>
            <person name="Ahrendt S."/>
            <person name="Riley R."/>
            <person name="Andreopoulos W."/>
            <person name="Labutti K."/>
            <person name="Pangilinan J."/>
            <person name="Ruiz-Duenas F.J."/>
            <person name="Barrasa J.M."/>
            <person name="Sanchez-Garcia M."/>
            <person name="Camarero S."/>
            <person name="Miyauchi S."/>
            <person name="Serrano A."/>
            <person name="Linde D."/>
            <person name="Babiker R."/>
            <person name="Drula E."/>
            <person name="Ayuso-Fernandez I."/>
            <person name="Pacheco R."/>
            <person name="Padilla G."/>
            <person name="Ferreira P."/>
            <person name="Barriuso J."/>
            <person name="Kellner H."/>
            <person name="Castanera R."/>
            <person name="Alfaro M."/>
            <person name="Ramirez L."/>
            <person name="Pisabarro A.G."/>
            <person name="Kuo A."/>
            <person name="Tritt A."/>
            <person name="Lipzen A."/>
            <person name="He G."/>
            <person name="Yan M."/>
            <person name="Ng V."/>
            <person name="Cullen D."/>
            <person name="Martin F."/>
            <person name="Rosso M.-N."/>
            <person name="Henrissat B."/>
            <person name="Hibbett D."/>
            <person name="Martinez A.T."/>
            <person name="Grigoriev I.V."/>
        </authorList>
    </citation>
    <scope>NUCLEOTIDE SEQUENCE</scope>
    <source>
        <strain evidence="1">CBS 506.95</strain>
    </source>
</reference>
<accession>A0A9P6JK11</accession>
<organism evidence="1 2">
    <name type="scientific">Crepidotus variabilis</name>
    <dbReference type="NCBI Taxonomy" id="179855"/>
    <lineage>
        <taxon>Eukaryota</taxon>
        <taxon>Fungi</taxon>
        <taxon>Dikarya</taxon>
        <taxon>Basidiomycota</taxon>
        <taxon>Agaricomycotina</taxon>
        <taxon>Agaricomycetes</taxon>
        <taxon>Agaricomycetidae</taxon>
        <taxon>Agaricales</taxon>
        <taxon>Agaricineae</taxon>
        <taxon>Crepidotaceae</taxon>
        <taxon>Crepidotus</taxon>
    </lineage>
</organism>
<gene>
    <name evidence="1" type="ORF">CPB83DRAFT_691071</name>
</gene>
<name>A0A9P6JK11_9AGAR</name>